<dbReference type="InterPro" id="IPR004839">
    <property type="entry name" value="Aminotransferase_I/II_large"/>
</dbReference>
<dbReference type="InterPro" id="IPR015424">
    <property type="entry name" value="PyrdxlP-dep_Trfase"/>
</dbReference>
<dbReference type="SUPFAM" id="SSF53383">
    <property type="entry name" value="PLP-dependent transferases"/>
    <property type="match status" value="1"/>
</dbReference>
<dbReference type="CDD" id="cd00609">
    <property type="entry name" value="AAT_like"/>
    <property type="match status" value="1"/>
</dbReference>
<name>A0ABV6MB18_9ACTN</name>
<evidence type="ECO:0000313" key="6">
    <source>
        <dbReference type="EMBL" id="MFC0531906.1"/>
    </source>
</evidence>
<evidence type="ECO:0000313" key="7">
    <source>
        <dbReference type="Proteomes" id="UP001589867"/>
    </source>
</evidence>
<sequence length="393" mass="42284">MTTPGVRAARRMAEIAGFGIDRVAHRADRVTGRWPVLRLENLDTDLPLPPEAVPVTAAALTTPPANSWLPFTGDEDLRAAIADLLVERTGHRYDPADEIIVTSGGTEAALDCLLATIDPGDEVVLGDPTYAGLVNRVRLVGGVPRFAPYRVVGGEWRLDLDALRAAVGPATRALLLMSPSMPSGAVLDEEEWRAVCDLCRERDLLLIYDGAMERLLFDGRPFTHPVREPGMAERTLVIGSLSKEFRMIGWRVGWVAGPRALVEHVGWAHVYNTTTPVGIARAGATAVLRGDHAHVAAAAAELERRRDTILTSLAGLPLVRPAGGWSLLLDTVAMGIDPAEVSRRLLRDGAVAATAMTGWGDTVAARHIRFVFSAEPVERLATLPERLAAAGLR</sequence>
<protein>
    <submittedName>
        <fullName evidence="6">Pyridoxal phosphate-dependent aminotransferase</fullName>
    </submittedName>
</protein>
<accession>A0ABV6MB18</accession>
<gene>
    <name evidence="6" type="ORF">ACFFIA_30075</name>
</gene>
<comment type="cofactor">
    <cofactor evidence="1">
        <name>pyridoxal 5'-phosphate</name>
        <dbReference type="ChEBI" id="CHEBI:597326"/>
    </cofactor>
</comment>
<dbReference type="InterPro" id="IPR015422">
    <property type="entry name" value="PyrdxlP-dep_Trfase_small"/>
</dbReference>
<keyword evidence="2 6" id="KW-0032">Aminotransferase</keyword>
<dbReference type="InterPro" id="IPR015421">
    <property type="entry name" value="PyrdxlP-dep_Trfase_major"/>
</dbReference>
<proteinExistence type="predicted"/>
<keyword evidence="4" id="KW-0663">Pyridoxal phosphate</keyword>
<reference evidence="6 7" key="1">
    <citation type="submission" date="2024-09" db="EMBL/GenBank/DDBJ databases">
        <authorList>
            <person name="Sun Q."/>
            <person name="Mori K."/>
        </authorList>
    </citation>
    <scope>NUCLEOTIDE SEQUENCE [LARGE SCALE GENOMIC DNA]</scope>
    <source>
        <strain evidence="6 7">TBRC 3947</strain>
    </source>
</reference>
<keyword evidence="3" id="KW-0808">Transferase</keyword>
<evidence type="ECO:0000256" key="2">
    <source>
        <dbReference type="ARBA" id="ARBA00022576"/>
    </source>
</evidence>
<evidence type="ECO:0000259" key="5">
    <source>
        <dbReference type="Pfam" id="PF00155"/>
    </source>
</evidence>
<feature type="domain" description="Aminotransferase class I/classII large" evidence="5">
    <location>
        <begin position="46"/>
        <end position="372"/>
    </location>
</feature>
<dbReference type="Gene3D" id="3.40.640.10">
    <property type="entry name" value="Type I PLP-dependent aspartate aminotransferase-like (Major domain)"/>
    <property type="match status" value="1"/>
</dbReference>
<dbReference type="Proteomes" id="UP001589867">
    <property type="component" value="Unassembled WGS sequence"/>
</dbReference>
<dbReference type="PANTHER" id="PTHR43807">
    <property type="entry name" value="FI04487P"/>
    <property type="match status" value="1"/>
</dbReference>
<dbReference type="Pfam" id="PF00155">
    <property type="entry name" value="Aminotran_1_2"/>
    <property type="match status" value="1"/>
</dbReference>
<dbReference type="Gene3D" id="3.90.1150.10">
    <property type="entry name" value="Aspartate Aminotransferase, domain 1"/>
    <property type="match status" value="1"/>
</dbReference>
<dbReference type="RefSeq" id="WP_377257162.1">
    <property type="nucleotide sequence ID" value="NZ_JBHLUH010000061.1"/>
</dbReference>
<comment type="caution">
    <text evidence="6">The sequence shown here is derived from an EMBL/GenBank/DDBJ whole genome shotgun (WGS) entry which is preliminary data.</text>
</comment>
<dbReference type="InterPro" id="IPR051326">
    <property type="entry name" value="Kynurenine-oxoglutarate_AT"/>
</dbReference>
<organism evidence="6 7">
    <name type="scientific">Phytohabitans kaempferiae</name>
    <dbReference type="NCBI Taxonomy" id="1620943"/>
    <lineage>
        <taxon>Bacteria</taxon>
        <taxon>Bacillati</taxon>
        <taxon>Actinomycetota</taxon>
        <taxon>Actinomycetes</taxon>
        <taxon>Micromonosporales</taxon>
        <taxon>Micromonosporaceae</taxon>
    </lineage>
</organism>
<evidence type="ECO:0000256" key="1">
    <source>
        <dbReference type="ARBA" id="ARBA00001933"/>
    </source>
</evidence>
<dbReference type="EMBL" id="JBHLUH010000061">
    <property type="protein sequence ID" value="MFC0531906.1"/>
    <property type="molecule type" value="Genomic_DNA"/>
</dbReference>
<dbReference type="PANTHER" id="PTHR43807:SF20">
    <property type="entry name" value="FI04487P"/>
    <property type="match status" value="1"/>
</dbReference>
<keyword evidence="7" id="KW-1185">Reference proteome</keyword>
<dbReference type="GO" id="GO:0008483">
    <property type="term" value="F:transaminase activity"/>
    <property type="evidence" value="ECO:0007669"/>
    <property type="project" value="UniProtKB-KW"/>
</dbReference>
<evidence type="ECO:0000256" key="3">
    <source>
        <dbReference type="ARBA" id="ARBA00022679"/>
    </source>
</evidence>
<evidence type="ECO:0000256" key="4">
    <source>
        <dbReference type="ARBA" id="ARBA00022898"/>
    </source>
</evidence>